<proteinExistence type="predicted"/>
<dbReference type="EMBL" id="BAAFSV010000001">
    <property type="protein sequence ID" value="GAB1311837.1"/>
    <property type="molecule type" value="Genomic_DNA"/>
</dbReference>
<keyword evidence="3" id="KW-1185">Reference proteome</keyword>
<evidence type="ECO:0000313" key="3">
    <source>
        <dbReference type="Proteomes" id="UP001628179"/>
    </source>
</evidence>
<feature type="transmembrane region" description="Helical" evidence="1">
    <location>
        <begin position="46"/>
        <end position="69"/>
    </location>
</feature>
<dbReference type="GeneID" id="98172792"/>
<name>A0ABQ0G273_9PEZI</name>
<keyword evidence="1" id="KW-0472">Membrane</keyword>
<evidence type="ECO:0000313" key="2">
    <source>
        <dbReference type="EMBL" id="GAB1311837.1"/>
    </source>
</evidence>
<dbReference type="RefSeq" id="XP_070913570.1">
    <property type="nucleotide sequence ID" value="XM_071057469.1"/>
</dbReference>
<evidence type="ECO:0000256" key="1">
    <source>
        <dbReference type="SAM" id="Phobius"/>
    </source>
</evidence>
<organism evidence="2 3">
    <name type="scientific">Madurella fahalii</name>
    <dbReference type="NCBI Taxonomy" id="1157608"/>
    <lineage>
        <taxon>Eukaryota</taxon>
        <taxon>Fungi</taxon>
        <taxon>Dikarya</taxon>
        <taxon>Ascomycota</taxon>
        <taxon>Pezizomycotina</taxon>
        <taxon>Sordariomycetes</taxon>
        <taxon>Sordariomycetidae</taxon>
        <taxon>Sordariales</taxon>
        <taxon>Sordariales incertae sedis</taxon>
        <taxon>Madurella</taxon>
    </lineage>
</organism>
<keyword evidence="1" id="KW-1133">Transmembrane helix</keyword>
<comment type="caution">
    <text evidence="2">The sequence shown here is derived from an EMBL/GenBank/DDBJ whole genome shotgun (WGS) entry which is preliminary data.</text>
</comment>
<feature type="transmembrane region" description="Helical" evidence="1">
    <location>
        <begin position="81"/>
        <end position="100"/>
    </location>
</feature>
<reference evidence="2 3" key="1">
    <citation type="submission" date="2024-09" db="EMBL/GenBank/DDBJ databases">
        <title>Itraconazole resistance in Madurella fahalii resulting from another homologue of gene encoding cytochrome P450 14-alpha sterol demethylase (CYP51).</title>
        <authorList>
            <person name="Yoshioka I."/>
            <person name="Fahal A.H."/>
            <person name="Kaneko S."/>
            <person name="Yaguchi T."/>
        </authorList>
    </citation>
    <scope>NUCLEOTIDE SEQUENCE [LARGE SCALE GENOMIC DNA]</scope>
    <source>
        <strain evidence="2 3">IFM 68171</strain>
    </source>
</reference>
<dbReference type="Proteomes" id="UP001628179">
    <property type="component" value="Unassembled WGS sequence"/>
</dbReference>
<accession>A0ABQ0G273</accession>
<protein>
    <recommendedName>
        <fullName evidence="4">MARVEL domain-containing protein</fullName>
    </recommendedName>
</protein>
<sequence>MAGSIRSLFNGDFPSRFICFVLGIASLTLAAILRNQHDPESFGPPLSLAIVAAVWFGVTSAMSIWLWFYDVCFCPRRAASLIVIGIAIVGVCAACAGVTASTDKLDSNTYGTMRRAIIGLQTSSA</sequence>
<evidence type="ECO:0008006" key="4">
    <source>
        <dbReference type="Google" id="ProtNLM"/>
    </source>
</evidence>
<gene>
    <name evidence="2" type="ORF">MFIFM68171_02047</name>
</gene>
<keyword evidence="1" id="KW-0812">Transmembrane</keyword>